<evidence type="ECO:0000256" key="1">
    <source>
        <dbReference type="SAM" id="MobiDB-lite"/>
    </source>
</evidence>
<dbReference type="Gene3D" id="2.60.40.640">
    <property type="match status" value="1"/>
</dbReference>
<dbReference type="InterPro" id="IPR014848">
    <property type="entry name" value="Rgp1"/>
</dbReference>
<feature type="compositionally biased region" description="Polar residues" evidence="1">
    <location>
        <begin position="74"/>
        <end position="86"/>
    </location>
</feature>
<accession>K0K9S7</accession>
<sequence length="612" mass="69734">MSIHRNLSNNKHGEILIRFEVQRSQERCWRMLTHQIHNQLLLKNVRVEVVYEDSPVFADEEVSAIVRFRHLGEKQQQQQEDSNNGTIPEDAPVRQSETSDGDIQQQGESNEENGWFGKRVSMQLSNAARSLFLEEAEQQAEQKPKLRNKSIDLLIGYIQLSGFFTYDEEVIDREKLKDFRNKAAVAGKIGGLEGLELSKTQNEGIFGSVAHGIGNFFNTTTDELEAEADSKKQELEKLIPFFSTSQSLLFSELNLKPGDVKTFYFKCKLPHTLPPSYNGSSIKINYHFIVGASLNKQIPKPLNIHFPLKIYPKFDEDGYQPTSNLDKFILLPSDKSLNEIVESSNGRRSSFKSIKKIILTKPKLSQSNKKEKFLNKIENLIENDENFNQESDFNFDEFQNLNNKQIISNFIELVNNNSNSIINDSKPISIIKEGYNFEKQISKIQSQFIIARNGQSITTLTFSKPFYTIGEEIKLTLDLQNKDLKTTGVLISLESIELIRDSFSADIDLTKTLPRIIPHHKESFSTFQTSHLPISINIPLSSTPQFKTNIFEIKWCLSLKFILSDDEFLTELHNDDTGSLKLGKENLSGTDFVCRLPITVLPSYKDFGGIIA</sequence>
<dbReference type="FunCoup" id="K0K9S7">
    <property type="interactions" value="58"/>
</dbReference>
<feature type="region of interest" description="Disordered" evidence="1">
    <location>
        <begin position="73"/>
        <end position="115"/>
    </location>
</feature>
<keyword evidence="3" id="KW-1185">Reference proteome</keyword>
<dbReference type="eggNOG" id="KOG4469">
    <property type="taxonomic scope" value="Eukaryota"/>
</dbReference>
<gene>
    <name evidence="2" type="ORF">BN7_1221</name>
</gene>
<dbReference type="Pfam" id="PF08737">
    <property type="entry name" value="Rgp1"/>
    <property type="match status" value="1"/>
</dbReference>
<dbReference type="EMBL" id="CAIF01000027">
    <property type="protein sequence ID" value="CCH41680.1"/>
    <property type="molecule type" value="Genomic_DNA"/>
</dbReference>
<evidence type="ECO:0000313" key="3">
    <source>
        <dbReference type="Proteomes" id="UP000009328"/>
    </source>
</evidence>
<protein>
    <submittedName>
        <fullName evidence="2">Reduced growth phenotype protein 1</fullName>
    </submittedName>
</protein>
<reference evidence="2 3" key="1">
    <citation type="journal article" date="2012" name="Eukaryot. Cell">
        <title>Draft genome sequence of Wickerhamomyces ciferrii NRRL Y-1031 F-60-10.</title>
        <authorList>
            <person name="Schneider J."/>
            <person name="Andrea H."/>
            <person name="Blom J."/>
            <person name="Jaenicke S."/>
            <person name="Ruckert C."/>
            <person name="Schorsch C."/>
            <person name="Szczepanowski R."/>
            <person name="Farwick M."/>
            <person name="Goesmann A."/>
            <person name="Puhler A."/>
            <person name="Schaffer S."/>
            <person name="Tauch A."/>
            <person name="Kohler T."/>
            <person name="Brinkrolf K."/>
        </authorList>
    </citation>
    <scope>NUCLEOTIDE SEQUENCE [LARGE SCALE GENOMIC DNA]</scope>
    <source>
        <strain evidence="3">ATCC 14091 / BCRC 22168 / CBS 111 / JCM 3599 / NBRC 0793 / NRRL Y-1031 F-60-10</strain>
    </source>
</reference>
<proteinExistence type="predicted"/>
<dbReference type="STRING" id="1206466.K0K9S7"/>
<dbReference type="InterPro" id="IPR014752">
    <property type="entry name" value="Arrestin-like_C"/>
</dbReference>
<organism evidence="2 3">
    <name type="scientific">Wickerhamomyces ciferrii (strain ATCC 14091 / BCRC 22168 / CBS 111 / JCM 3599 / NBRC 0793 / NRRL Y-1031 F-60-10)</name>
    <name type="common">Yeast</name>
    <name type="synonym">Pichia ciferrii</name>
    <dbReference type="NCBI Taxonomy" id="1206466"/>
    <lineage>
        <taxon>Eukaryota</taxon>
        <taxon>Fungi</taxon>
        <taxon>Dikarya</taxon>
        <taxon>Ascomycota</taxon>
        <taxon>Saccharomycotina</taxon>
        <taxon>Saccharomycetes</taxon>
        <taxon>Phaffomycetales</taxon>
        <taxon>Wickerhamomycetaceae</taxon>
        <taxon>Wickerhamomyces</taxon>
    </lineage>
</organism>
<comment type="caution">
    <text evidence="2">The sequence shown here is derived from an EMBL/GenBank/DDBJ whole genome shotgun (WGS) entry which is preliminary data.</text>
</comment>
<dbReference type="Proteomes" id="UP000009328">
    <property type="component" value="Unassembled WGS sequence"/>
</dbReference>
<feature type="compositionally biased region" description="Polar residues" evidence="1">
    <location>
        <begin position="95"/>
        <end position="108"/>
    </location>
</feature>
<dbReference type="HOGENOM" id="CLU_030995_0_0_1"/>
<dbReference type="InParanoid" id="K0K9S7"/>
<dbReference type="PANTHER" id="PTHR12507">
    <property type="entry name" value="REDUCED GROWTH PHENOTYPE 1 RGP1, YEAST -RELATED"/>
    <property type="match status" value="1"/>
</dbReference>
<evidence type="ECO:0000313" key="2">
    <source>
        <dbReference type="EMBL" id="CCH41680.1"/>
    </source>
</evidence>
<dbReference type="AlphaFoldDB" id="K0K9S7"/>
<name>K0K9S7_WICCF</name>